<dbReference type="InterPro" id="IPR038161">
    <property type="entry name" value="VirB9/CagX/TrbG_C_sf"/>
</dbReference>
<organism evidence="4 5">
    <name type="scientific">Selenomonas ruminantium</name>
    <dbReference type="NCBI Taxonomy" id="971"/>
    <lineage>
        <taxon>Bacteria</taxon>
        <taxon>Bacillati</taxon>
        <taxon>Bacillota</taxon>
        <taxon>Negativicutes</taxon>
        <taxon>Selenomonadales</taxon>
        <taxon>Selenomonadaceae</taxon>
        <taxon>Selenomonas</taxon>
    </lineage>
</organism>
<dbReference type="RefSeq" id="WP_075445487.1">
    <property type="nucleotide sequence ID" value="NZ_FOQK01000028.1"/>
</dbReference>
<comment type="similarity">
    <text evidence="1">Belongs to the TrbG/VirB9 family.</text>
</comment>
<feature type="signal peptide" evidence="3">
    <location>
        <begin position="1"/>
        <end position="26"/>
    </location>
</feature>
<dbReference type="InterPro" id="IPR010258">
    <property type="entry name" value="Conjugal_tfr_TrbG/VirB9/CagX"/>
</dbReference>
<dbReference type="AlphaFoldDB" id="A0A1I3H8R0"/>
<dbReference type="Pfam" id="PF03524">
    <property type="entry name" value="CagX"/>
    <property type="match status" value="1"/>
</dbReference>
<sequence>MMNKKKYLAVAALVASSLLFSGEAPAQAKSLESLGTPVAGEDGTADYIQNPYDAASFGLEVEFKYEPHETYQIYCQDGFITDIKFQPGEKVTYVGAGDTTRWVIDRSSAGSGALRTEHVYVKPVKRGLSTNIIINTNMRTYQIHAISGQRYNPMVSWVVETSREQLNRQIRERDIENMMTVNAMNLHFGYRISEKSLSWSPEMAFDDGQKTYLKMKPEIKSSVAPVFMIEEHGKTILVNYRVVGGYYVIDRIFKTGKLMVGTTKVMIKRGSV</sequence>
<evidence type="ECO:0000313" key="4">
    <source>
        <dbReference type="EMBL" id="SFI32051.1"/>
    </source>
</evidence>
<reference evidence="4 5" key="1">
    <citation type="submission" date="2016-10" db="EMBL/GenBank/DDBJ databases">
        <authorList>
            <person name="de Groot N.N."/>
        </authorList>
    </citation>
    <scope>NUCLEOTIDE SEQUENCE [LARGE SCALE GENOMIC DNA]</scope>
    <source>
        <strain evidence="4 5">Z108</strain>
    </source>
</reference>
<evidence type="ECO:0000313" key="5">
    <source>
        <dbReference type="Proteomes" id="UP000183639"/>
    </source>
</evidence>
<accession>A0A1I3H8R0</accession>
<evidence type="ECO:0000256" key="1">
    <source>
        <dbReference type="ARBA" id="ARBA00006135"/>
    </source>
</evidence>
<name>A0A1I3H8R0_SELRU</name>
<keyword evidence="2 3" id="KW-0732">Signal</keyword>
<feature type="chain" id="PRO_5038749484" evidence="3">
    <location>
        <begin position="27"/>
        <end position="272"/>
    </location>
</feature>
<evidence type="ECO:0000256" key="3">
    <source>
        <dbReference type="SAM" id="SignalP"/>
    </source>
</evidence>
<dbReference type="EMBL" id="FOQK01000028">
    <property type="protein sequence ID" value="SFI32051.1"/>
    <property type="molecule type" value="Genomic_DNA"/>
</dbReference>
<dbReference type="InterPro" id="IPR033645">
    <property type="entry name" value="VirB9/CagX/TrbG_C"/>
</dbReference>
<proteinExistence type="inferred from homology"/>
<dbReference type="CDD" id="cd06911">
    <property type="entry name" value="VirB9_CagX_TrbG"/>
    <property type="match status" value="1"/>
</dbReference>
<dbReference type="Gene3D" id="2.60.40.2500">
    <property type="match status" value="1"/>
</dbReference>
<dbReference type="Proteomes" id="UP000183639">
    <property type="component" value="Unassembled WGS sequence"/>
</dbReference>
<protein>
    <submittedName>
        <fullName evidence="4">Type IV secretion system protein VirB9</fullName>
    </submittedName>
</protein>
<evidence type="ECO:0000256" key="2">
    <source>
        <dbReference type="ARBA" id="ARBA00022729"/>
    </source>
</evidence>
<gene>
    <name evidence="4" type="ORF">SAMN04487861_12821</name>
</gene>